<dbReference type="InterPro" id="IPR002201">
    <property type="entry name" value="Glyco_trans_9"/>
</dbReference>
<dbReference type="SUPFAM" id="SSF53756">
    <property type="entry name" value="UDP-Glycosyltransferase/glycogen phosphorylase"/>
    <property type="match status" value="1"/>
</dbReference>
<keyword evidence="1" id="KW-0677">Repeat</keyword>
<sequence length="573" mass="64961">MTAGINIEAALELHRSGRVQEACTIYAILLQAEPGSAVALQGLATAHAQRGDFVVAVELFDRALKLKPDYAEAHANRGNVLRCLARFEEALECYHRATELKPVFAEAYNSRGVVLRDLKRLEEALANHERAIEIKPDYANAWMNRGIVLREMGRYQEALSSYEQVIEMRPEDAQTFNYQGMVLYRLERYEEALASYRQAIRLRPDYAEAHYHHSLALRETLRVTEAVESCDRAIQVRPSYAEAWWNRAELLILAGDYPRGWRTFSWRWRSAEYGKVLRQFVQPLWDGTEDIAGKTLLVTLDGGFGDTLQFCRYVSLVVQRGADVILEVQAGLLTLMQGSFDNVCIITNGQRLPAFDCSCPLMNLPGAFALAMKDIPARLPYLQAPRKQVETWVRRLGTRTRPRIGLVWSGSTEHSNDRQRSMTLATMAALLDCDAEFHCLQKQVRDVDRQAIVDLPIHTWEEELSNFSETAGLIMALDLVISVDTSVAHLAGALGRPVWVMLPHVPDMRWLLERDDSPWYPEIMRLFRQPSRGAWPRVIARVSEELNRFIQSQSPPGAEISSPPIPPAMAANF</sequence>
<dbReference type="Proteomes" id="UP001499852">
    <property type="component" value="Unassembled WGS sequence"/>
</dbReference>
<organism evidence="4 5">
    <name type="scientific">Prosthecobacter algae</name>
    <dbReference type="NCBI Taxonomy" id="1144682"/>
    <lineage>
        <taxon>Bacteria</taxon>
        <taxon>Pseudomonadati</taxon>
        <taxon>Verrucomicrobiota</taxon>
        <taxon>Verrucomicrobiia</taxon>
        <taxon>Verrucomicrobiales</taxon>
        <taxon>Verrucomicrobiaceae</taxon>
        <taxon>Prosthecobacter</taxon>
    </lineage>
</organism>
<dbReference type="Pfam" id="PF00515">
    <property type="entry name" value="TPR_1"/>
    <property type="match status" value="1"/>
</dbReference>
<comment type="caution">
    <text evidence="4">The sequence shown here is derived from an EMBL/GenBank/DDBJ whole genome shotgun (WGS) entry which is preliminary data.</text>
</comment>
<dbReference type="PROSITE" id="PS50293">
    <property type="entry name" value="TPR_REGION"/>
    <property type="match status" value="4"/>
</dbReference>
<dbReference type="PANTHER" id="PTHR44943">
    <property type="entry name" value="CELLULOSE SYNTHASE OPERON PROTEIN C"/>
    <property type="match status" value="1"/>
</dbReference>
<feature type="repeat" description="TPR" evidence="3">
    <location>
        <begin position="71"/>
        <end position="104"/>
    </location>
</feature>
<reference evidence="5" key="1">
    <citation type="journal article" date="2019" name="Int. J. Syst. Evol. Microbiol.">
        <title>The Global Catalogue of Microorganisms (GCM) 10K type strain sequencing project: providing services to taxonomists for standard genome sequencing and annotation.</title>
        <authorList>
            <consortium name="The Broad Institute Genomics Platform"/>
            <consortium name="The Broad Institute Genome Sequencing Center for Infectious Disease"/>
            <person name="Wu L."/>
            <person name="Ma J."/>
        </authorList>
    </citation>
    <scope>NUCLEOTIDE SEQUENCE [LARGE SCALE GENOMIC DNA]</scope>
    <source>
        <strain evidence="5">JCM 18053</strain>
    </source>
</reference>
<protein>
    <submittedName>
        <fullName evidence="4">Tetratricopeptide repeat protein</fullName>
    </submittedName>
</protein>
<dbReference type="Pfam" id="PF13424">
    <property type="entry name" value="TPR_12"/>
    <property type="match status" value="1"/>
</dbReference>
<keyword evidence="5" id="KW-1185">Reference proteome</keyword>
<dbReference type="PROSITE" id="PS50005">
    <property type="entry name" value="TPR"/>
    <property type="match status" value="5"/>
</dbReference>
<dbReference type="Gene3D" id="3.40.50.2000">
    <property type="entry name" value="Glycogen Phosphorylase B"/>
    <property type="match status" value="1"/>
</dbReference>
<evidence type="ECO:0000256" key="1">
    <source>
        <dbReference type="ARBA" id="ARBA00022737"/>
    </source>
</evidence>
<dbReference type="RefSeq" id="WP_345738923.1">
    <property type="nucleotide sequence ID" value="NZ_BAABIA010000015.1"/>
</dbReference>
<dbReference type="Pfam" id="PF13414">
    <property type="entry name" value="TPR_11"/>
    <property type="match status" value="1"/>
</dbReference>
<dbReference type="EMBL" id="BAABIA010000015">
    <property type="protein sequence ID" value="GAA5149624.1"/>
    <property type="molecule type" value="Genomic_DNA"/>
</dbReference>
<dbReference type="InterPro" id="IPR011990">
    <property type="entry name" value="TPR-like_helical_dom_sf"/>
</dbReference>
<gene>
    <name evidence="4" type="ORF">GCM10023213_47570</name>
</gene>
<feature type="repeat" description="TPR" evidence="3">
    <location>
        <begin position="37"/>
        <end position="70"/>
    </location>
</feature>
<dbReference type="InterPro" id="IPR051685">
    <property type="entry name" value="Ycf3/AcsC/BcsC/TPR_MFPF"/>
</dbReference>
<dbReference type="SUPFAM" id="SSF48452">
    <property type="entry name" value="TPR-like"/>
    <property type="match status" value="1"/>
</dbReference>
<proteinExistence type="predicted"/>
<dbReference type="SMART" id="SM00028">
    <property type="entry name" value="TPR"/>
    <property type="match status" value="6"/>
</dbReference>
<dbReference type="InterPro" id="IPR019734">
    <property type="entry name" value="TPR_rpt"/>
</dbReference>
<feature type="repeat" description="TPR" evidence="3">
    <location>
        <begin position="139"/>
        <end position="172"/>
    </location>
</feature>
<name>A0ABP9PRV1_9BACT</name>
<keyword evidence="2 3" id="KW-0802">TPR repeat</keyword>
<evidence type="ECO:0000256" key="3">
    <source>
        <dbReference type="PROSITE-ProRule" id="PRU00339"/>
    </source>
</evidence>
<dbReference type="Pfam" id="PF01075">
    <property type="entry name" value="Glyco_transf_9"/>
    <property type="match status" value="1"/>
</dbReference>
<evidence type="ECO:0000256" key="2">
    <source>
        <dbReference type="ARBA" id="ARBA00022803"/>
    </source>
</evidence>
<dbReference type="Pfam" id="PF13432">
    <property type="entry name" value="TPR_16"/>
    <property type="match status" value="2"/>
</dbReference>
<feature type="repeat" description="TPR" evidence="3">
    <location>
        <begin position="105"/>
        <end position="138"/>
    </location>
</feature>
<dbReference type="Gene3D" id="1.25.40.10">
    <property type="entry name" value="Tetratricopeptide repeat domain"/>
    <property type="match status" value="3"/>
</dbReference>
<evidence type="ECO:0000313" key="5">
    <source>
        <dbReference type="Proteomes" id="UP001499852"/>
    </source>
</evidence>
<evidence type="ECO:0000313" key="4">
    <source>
        <dbReference type="EMBL" id="GAA5149624.1"/>
    </source>
</evidence>
<dbReference type="PANTHER" id="PTHR44943:SF8">
    <property type="entry name" value="TPR REPEAT-CONTAINING PROTEIN MJ0263"/>
    <property type="match status" value="1"/>
</dbReference>
<feature type="repeat" description="TPR" evidence="3">
    <location>
        <begin position="173"/>
        <end position="206"/>
    </location>
</feature>
<accession>A0ABP9PRV1</accession>